<protein>
    <submittedName>
        <fullName evidence="2">Uncharacterized protein</fullName>
    </submittedName>
</protein>
<name>X6NK64_RETFI</name>
<gene>
    <name evidence="2" type="ORF">RFI_11018</name>
</gene>
<reference evidence="2 3" key="1">
    <citation type="journal article" date="2013" name="Curr. Biol.">
        <title>The Genome of the Foraminiferan Reticulomyxa filosa.</title>
        <authorList>
            <person name="Glockner G."/>
            <person name="Hulsmann N."/>
            <person name="Schleicher M."/>
            <person name="Noegel A.A."/>
            <person name="Eichinger L."/>
            <person name="Gallinger C."/>
            <person name="Pawlowski J."/>
            <person name="Sierra R."/>
            <person name="Euteneuer U."/>
            <person name="Pillet L."/>
            <person name="Moustafa A."/>
            <person name="Platzer M."/>
            <person name="Groth M."/>
            <person name="Szafranski K."/>
            <person name="Schliwa M."/>
        </authorList>
    </citation>
    <scope>NUCLEOTIDE SEQUENCE [LARGE SCALE GENOMIC DNA]</scope>
</reference>
<organism evidence="2 3">
    <name type="scientific">Reticulomyxa filosa</name>
    <dbReference type="NCBI Taxonomy" id="46433"/>
    <lineage>
        <taxon>Eukaryota</taxon>
        <taxon>Sar</taxon>
        <taxon>Rhizaria</taxon>
        <taxon>Retaria</taxon>
        <taxon>Foraminifera</taxon>
        <taxon>Monothalamids</taxon>
        <taxon>Reticulomyxidae</taxon>
        <taxon>Reticulomyxa</taxon>
    </lineage>
</organism>
<comment type="caution">
    <text evidence="2">The sequence shown here is derived from an EMBL/GenBank/DDBJ whole genome shotgun (WGS) entry which is preliminary data.</text>
</comment>
<evidence type="ECO:0000313" key="2">
    <source>
        <dbReference type="EMBL" id="ETO26119.1"/>
    </source>
</evidence>
<proteinExistence type="predicted"/>
<dbReference type="AlphaFoldDB" id="X6NK64"/>
<keyword evidence="3" id="KW-1185">Reference proteome</keyword>
<dbReference type="EMBL" id="ASPP01008067">
    <property type="protein sequence ID" value="ETO26119.1"/>
    <property type="molecule type" value="Genomic_DNA"/>
</dbReference>
<accession>X6NK64</accession>
<evidence type="ECO:0000256" key="1">
    <source>
        <dbReference type="SAM" id="MobiDB-lite"/>
    </source>
</evidence>
<sequence>NNNNNNNNNLVPPPDISHHHHSAIVTENTVQISPLNENKNAIKLSVTPSKNKPSQKDGNKLFDATEFNAKLDRSESGQSPSISPFRKFTSEKTNLSPSPQKRFLCAKKIVYQLAYSNKKFFFRGTDQKSDHHTLRILPYVQPDQPKKFFEKKGFQGVKASHQVLTNANHVMIFNKKKESIFQQKKKLIKRNMNNKRQQKKTSERAKISKFEIKEVPSRVCNNSSCFTVKRDKIFLNGEWCFFNFFLIASVF</sequence>
<feature type="non-terminal residue" evidence="2">
    <location>
        <position position="1"/>
    </location>
</feature>
<feature type="region of interest" description="Disordered" evidence="1">
    <location>
        <begin position="70"/>
        <end position="96"/>
    </location>
</feature>
<evidence type="ECO:0000313" key="3">
    <source>
        <dbReference type="Proteomes" id="UP000023152"/>
    </source>
</evidence>
<dbReference type="Proteomes" id="UP000023152">
    <property type="component" value="Unassembled WGS sequence"/>
</dbReference>